<gene>
    <name evidence="3" type="ORF">ACFFIT_09875</name>
</gene>
<evidence type="ECO:0000313" key="4">
    <source>
        <dbReference type="Proteomes" id="UP001589758"/>
    </source>
</evidence>
<feature type="chain" id="PRO_5046594402" evidence="2">
    <location>
        <begin position="26"/>
        <end position="385"/>
    </location>
</feature>
<evidence type="ECO:0000256" key="2">
    <source>
        <dbReference type="SAM" id="SignalP"/>
    </source>
</evidence>
<proteinExistence type="predicted"/>
<dbReference type="RefSeq" id="WP_385877494.1">
    <property type="nucleotide sequence ID" value="NZ_JBHLXE010000100.1"/>
</dbReference>
<protein>
    <submittedName>
        <fullName evidence="3">Uncharacterized protein</fullName>
    </submittedName>
</protein>
<organism evidence="3 4">
    <name type="scientific">Thorsellia kenyensis</name>
    <dbReference type="NCBI Taxonomy" id="1549888"/>
    <lineage>
        <taxon>Bacteria</taxon>
        <taxon>Pseudomonadati</taxon>
        <taxon>Pseudomonadota</taxon>
        <taxon>Gammaproteobacteria</taxon>
        <taxon>Enterobacterales</taxon>
        <taxon>Thorselliaceae</taxon>
        <taxon>Thorsellia</taxon>
    </lineage>
</organism>
<comment type="caution">
    <text evidence="3">The sequence shown here is derived from an EMBL/GenBank/DDBJ whole genome shotgun (WGS) entry which is preliminary data.</text>
</comment>
<dbReference type="EMBL" id="JBHLXE010000100">
    <property type="protein sequence ID" value="MFC0180383.1"/>
    <property type="molecule type" value="Genomic_DNA"/>
</dbReference>
<dbReference type="Proteomes" id="UP001589758">
    <property type="component" value="Unassembled WGS sequence"/>
</dbReference>
<sequence length="385" mass="42979">MQSKFMLKTAVAAFVMATMSLSVQALQTYDSPMTKPINGFMPFIPSVGPYLFRDDVQYLASENNNVKTQIKVGDILRVPTSLEEAAYSKYYQWADKDSIGSVGEDSDVEDKEKINLDFEWYRLPVGATTIDPENDTKIESTTGLLGNEKNVSGPTYQVSEDDVGYQIGFRIKAWSERGIPNEGVYLDVVNVAYLGKQTGPTDPSQPPGTPGPGDKEEHPDIKDKPVGIDDEFRIVIKDITNGEVGAPVIGINDTIYVTHKYKAEVTKYDPQTKEYKDATEEYKDYLTWNVYQDDGTPVYEYLTSKGQISNIPTDPTAFANFDPIKTPFIYNDEDKAEIIAKFATKNDSTVFAIQDTNDNALPKTKSIEPNFSEQGLKLKVRLLVD</sequence>
<evidence type="ECO:0000256" key="1">
    <source>
        <dbReference type="SAM" id="MobiDB-lite"/>
    </source>
</evidence>
<keyword evidence="4" id="KW-1185">Reference proteome</keyword>
<feature type="compositionally biased region" description="Basic and acidic residues" evidence="1">
    <location>
        <begin position="213"/>
        <end position="224"/>
    </location>
</feature>
<feature type="signal peptide" evidence="2">
    <location>
        <begin position="1"/>
        <end position="25"/>
    </location>
</feature>
<feature type="region of interest" description="Disordered" evidence="1">
    <location>
        <begin position="196"/>
        <end position="224"/>
    </location>
</feature>
<evidence type="ECO:0000313" key="3">
    <source>
        <dbReference type="EMBL" id="MFC0180383.1"/>
    </source>
</evidence>
<name>A0ABV6CBM0_9GAMM</name>
<accession>A0ABV6CBM0</accession>
<reference evidence="3 4" key="1">
    <citation type="submission" date="2024-09" db="EMBL/GenBank/DDBJ databases">
        <authorList>
            <person name="Sun Q."/>
            <person name="Mori K."/>
        </authorList>
    </citation>
    <scope>NUCLEOTIDE SEQUENCE [LARGE SCALE GENOMIC DNA]</scope>
    <source>
        <strain evidence="3 4">CCM 8545</strain>
    </source>
</reference>
<keyword evidence="2" id="KW-0732">Signal</keyword>